<sequence>MPIWRVSPVDEQPCIALQQWRVMETDLQECHLIGQNVATGMARVSSAIVEMDPSCAWALTTSGRLYTLEGPPGKWEDADYVWEMWSAINSVPAATDVTARFLKAESPLQAHSDRDPAVVRSHRSKPKRGPPTSG</sequence>
<accession>A0ABN7Z9E3</accession>
<dbReference type="EMBL" id="CAJZAF010000027">
    <property type="protein sequence ID" value="CAG9180642.1"/>
    <property type="molecule type" value="Genomic_DNA"/>
</dbReference>
<organism evidence="2 3">
    <name type="scientific">Cupriavidus pinatubonensis</name>
    <dbReference type="NCBI Taxonomy" id="248026"/>
    <lineage>
        <taxon>Bacteria</taxon>
        <taxon>Pseudomonadati</taxon>
        <taxon>Pseudomonadota</taxon>
        <taxon>Betaproteobacteria</taxon>
        <taxon>Burkholderiales</taxon>
        <taxon>Burkholderiaceae</taxon>
        <taxon>Cupriavidus</taxon>
    </lineage>
</organism>
<name>A0ABN7Z9E3_9BURK</name>
<gene>
    <name evidence="2" type="ORF">LMG23994_04466</name>
</gene>
<feature type="region of interest" description="Disordered" evidence="1">
    <location>
        <begin position="105"/>
        <end position="134"/>
    </location>
</feature>
<evidence type="ECO:0000313" key="3">
    <source>
        <dbReference type="Proteomes" id="UP000701702"/>
    </source>
</evidence>
<dbReference type="Proteomes" id="UP000701702">
    <property type="component" value="Unassembled WGS sequence"/>
</dbReference>
<evidence type="ECO:0000256" key="1">
    <source>
        <dbReference type="SAM" id="MobiDB-lite"/>
    </source>
</evidence>
<keyword evidence="3" id="KW-1185">Reference proteome</keyword>
<comment type="caution">
    <text evidence="2">The sequence shown here is derived from an EMBL/GenBank/DDBJ whole genome shotgun (WGS) entry which is preliminary data.</text>
</comment>
<proteinExistence type="predicted"/>
<protein>
    <submittedName>
        <fullName evidence="2">Uncharacterized protein</fullName>
    </submittedName>
</protein>
<reference evidence="2 3" key="1">
    <citation type="submission" date="2021-08" db="EMBL/GenBank/DDBJ databases">
        <authorList>
            <person name="Peeters C."/>
        </authorList>
    </citation>
    <scope>NUCLEOTIDE SEQUENCE [LARGE SCALE GENOMIC DNA]</scope>
    <source>
        <strain evidence="2 3">LMG 23994</strain>
    </source>
</reference>
<evidence type="ECO:0000313" key="2">
    <source>
        <dbReference type="EMBL" id="CAG9180642.1"/>
    </source>
</evidence>